<dbReference type="GO" id="GO:0016020">
    <property type="term" value="C:membrane"/>
    <property type="evidence" value="ECO:0007669"/>
    <property type="project" value="TreeGrafter"/>
</dbReference>
<dbReference type="PANTHER" id="PTHR19353:SF19">
    <property type="entry name" value="DELTA(5) FATTY ACID DESATURASE C-RELATED"/>
    <property type="match status" value="1"/>
</dbReference>
<accession>A0A017HRK2</accession>
<dbReference type="Pfam" id="PF00487">
    <property type="entry name" value="FA_desaturase"/>
    <property type="match status" value="1"/>
</dbReference>
<dbReference type="CDD" id="cd03511">
    <property type="entry name" value="Rhizopine-oxygenase-like"/>
    <property type="match status" value="1"/>
</dbReference>
<reference evidence="3 4" key="1">
    <citation type="submission" date="2013-02" db="EMBL/GenBank/DDBJ databases">
        <authorList>
            <person name="Fiebig A."/>
            <person name="Goeker M."/>
            <person name="Klenk H.-P.P."/>
        </authorList>
    </citation>
    <scope>NUCLEOTIDE SEQUENCE [LARGE SCALE GENOMIC DNA]</scope>
    <source>
        <strain evidence="3 4">DSM 19309</strain>
    </source>
</reference>
<proteinExistence type="predicted"/>
<keyword evidence="1" id="KW-0812">Transmembrane</keyword>
<name>A0A017HRK2_9RHOB</name>
<dbReference type="HOGENOM" id="CLU_052920_1_1_5"/>
<dbReference type="InterPro" id="IPR012171">
    <property type="entry name" value="Fatty_acid_desaturase"/>
</dbReference>
<keyword evidence="4" id="KW-1185">Reference proteome</keyword>
<dbReference type="GO" id="GO:0008610">
    <property type="term" value="P:lipid biosynthetic process"/>
    <property type="evidence" value="ECO:0007669"/>
    <property type="project" value="UniProtKB-ARBA"/>
</dbReference>
<evidence type="ECO:0000313" key="4">
    <source>
        <dbReference type="Proteomes" id="UP000019666"/>
    </source>
</evidence>
<organism evidence="3 4">
    <name type="scientific">Rubellimicrobium mesophilum DSM 19309</name>
    <dbReference type="NCBI Taxonomy" id="442562"/>
    <lineage>
        <taxon>Bacteria</taxon>
        <taxon>Pseudomonadati</taxon>
        <taxon>Pseudomonadota</taxon>
        <taxon>Alphaproteobacteria</taxon>
        <taxon>Rhodobacterales</taxon>
        <taxon>Roseobacteraceae</taxon>
        <taxon>Rubellimicrobium</taxon>
    </lineage>
</organism>
<dbReference type="InterPro" id="IPR039393">
    <property type="entry name" value="Rhizopine-oxygenase-like"/>
</dbReference>
<feature type="transmembrane region" description="Helical" evidence="1">
    <location>
        <begin position="67"/>
        <end position="85"/>
    </location>
</feature>
<dbReference type="EMBL" id="AOSK01000045">
    <property type="protein sequence ID" value="EYD76394.1"/>
    <property type="molecule type" value="Genomic_DNA"/>
</dbReference>
<dbReference type="STRING" id="442562.Rumeso_02006"/>
<comment type="caution">
    <text evidence="3">The sequence shown here is derived from an EMBL/GenBank/DDBJ whole genome shotgun (WGS) entry which is preliminary data.</text>
</comment>
<keyword evidence="1" id="KW-0472">Membrane</keyword>
<protein>
    <submittedName>
        <fullName evidence="3">Putative hydrocarbon oxygenase MocD</fullName>
    </submittedName>
</protein>
<evidence type="ECO:0000313" key="3">
    <source>
        <dbReference type="EMBL" id="EYD76394.1"/>
    </source>
</evidence>
<sequence length="384" mass="44327">MTSIPSPTSPTSPRPYPPRDYTLTGESSRQAVEAGLAAAEWYHTEVPRKVMKELMTRTDQPALRDTILWVALHVVFGGLAAWLSWTGHVLWSLPFWIAYGVLYGSACDSRWHECGHGTAFRTPWMNDVVYHIASFQVMRNPVNWRWSHARHHTDTIIVGRDAEIAWMHPIKLGLKALAYVGIVDAWNSFKVLWRNARGELSADEKDYIPESEWPKVIFWARVHMTIYGLTALVALGMLLGGQGWRALLPFMLIGLPRLYGCWHMVMTGLLQHGGLAEDVLDHRLNSRTVYMNPVSRWIYWNMNYHVEHHMFPMVPYHALPKLHEVVKHDLPTPNPSIWAAYREMFQAVMRQRREPGYYLQRQLPPTARPYKNELHQAVPERAPA</sequence>
<dbReference type="RefSeq" id="WP_051521510.1">
    <property type="nucleotide sequence ID" value="NZ_KK088608.1"/>
</dbReference>
<dbReference type="InterPro" id="IPR005804">
    <property type="entry name" value="FA_desaturase_dom"/>
</dbReference>
<dbReference type="AlphaFoldDB" id="A0A017HRK2"/>
<evidence type="ECO:0000256" key="1">
    <source>
        <dbReference type="SAM" id="Phobius"/>
    </source>
</evidence>
<dbReference type="PATRIC" id="fig|442562.3.peg.1981"/>
<evidence type="ECO:0000259" key="2">
    <source>
        <dbReference type="Pfam" id="PF00487"/>
    </source>
</evidence>
<gene>
    <name evidence="3" type="ORF">Rumeso_02006</name>
</gene>
<dbReference type="PANTHER" id="PTHR19353">
    <property type="entry name" value="FATTY ACID DESATURASE 2"/>
    <property type="match status" value="1"/>
</dbReference>
<feature type="domain" description="Fatty acid desaturase" evidence="2">
    <location>
        <begin position="93"/>
        <end position="339"/>
    </location>
</feature>
<dbReference type="GO" id="GO:0016717">
    <property type="term" value="F:oxidoreductase activity, acting on paired donors, with oxidation of a pair of donors resulting in the reduction of molecular oxygen to two molecules of water"/>
    <property type="evidence" value="ECO:0007669"/>
    <property type="project" value="TreeGrafter"/>
</dbReference>
<keyword evidence="1" id="KW-1133">Transmembrane helix</keyword>
<feature type="transmembrane region" description="Helical" evidence="1">
    <location>
        <begin position="216"/>
        <end position="239"/>
    </location>
</feature>
<dbReference type="OrthoDB" id="9769653at2"/>
<dbReference type="Proteomes" id="UP000019666">
    <property type="component" value="Unassembled WGS sequence"/>
</dbReference>